<sequence length="149" mass="16452">MPHDIAGLIAWAKREEWRGALAELLDRHSAQACAAAGIEMEDIADVLGDDAATVLWGAAFEDLVATDLPGGRNVADDYLRRRGWKEGPSTRDYITGLRRSVISLYEVSGLVPGESMQLRDLVRGGDPVRVSENRSRPPIRLIFRVSLRI</sequence>
<protein>
    <submittedName>
        <fullName evidence="1">Uncharacterized protein</fullName>
    </submittedName>
</protein>
<organism evidence="1 2">
    <name type="scientific">Belnapia mucosa</name>
    <dbReference type="NCBI Taxonomy" id="2804532"/>
    <lineage>
        <taxon>Bacteria</taxon>
        <taxon>Pseudomonadati</taxon>
        <taxon>Pseudomonadota</taxon>
        <taxon>Alphaproteobacteria</taxon>
        <taxon>Acetobacterales</taxon>
        <taxon>Roseomonadaceae</taxon>
        <taxon>Belnapia</taxon>
    </lineage>
</organism>
<gene>
    <name evidence="1" type="ORF">JMJ55_29840</name>
</gene>
<reference evidence="1 2" key="1">
    <citation type="submission" date="2021-01" db="EMBL/GenBank/DDBJ databases">
        <title>Belnapia mucosa sp. nov. and Belnapia arida sp. nov., isolated from the Tabernas Desert (Almeria, Spain).</title>
        <authorList>
            <person name="Molina-Menor E."/>
            <person name="Vidal-Verdu A."/>
            <person name="Calonge A."/>
            <person name="Satari L."/>
            <person name="Pereto Magraner J."/>
            <person name="Porcar Miralles M."/>
        </authorList>
    </citation>
    <scope>NUCLEOTIDE SEQUENCE [LARGE SCALE GENOMIC DNA]</scope>
    <source>
        <strain evidence="1 2">T6</strain>
    </source>
</reference>
<keyword evidence="2" id="KW-1185">Reference proteome</keyword>
<dbReference type="EMBL" id="JAEUXJ010000047">
    <property type="protein sequence ID" value="MBL6459515.1"/>
    <property type="molecule type" value="Genomic_DNA"/>
</dbReference>
<name>A0ABS1VD14_9PROT</name>
<accession>A0ABS1VD14</accession>
<comment type="caution">
    <text evidence="1">The sequence shown here is derived from an EMBL/GenBank/DDBJ whole genome shotgun (WGS) entry which is preliminary data.</text>
</comment>
<evidence type="ECO:0000313" key="1">
    <source>
        <dbReference type="EMBL" id="MBL6459515.1"/>
    </source>
</evidence>
<dbReference type="Proteomes" id="UP000606490">
    <property type="component" value="Unassembled WGS sequence"/>
</dbReference>
<proteinExistence type="predicted"/>
<evidence type="ECO:0000313" key="2">
    <source>
        <dbReference type="Proteomes" id="UP000606490"/>
    </source>
</evidence>
<dbReference type="RefSeq" id="WP_202829247.1">
    <property type="nucleotide sequence ID" value="NZ_JAEUXJ010000047.1"/>
</dbReference>